<dbReference type="EC" id="2.3.2.27" evidence="2"/>
<keyword evidence="3" id="KW-0808">Transferase</keyword>
<evidence type="ECO:0000256" key="8">
    <source>
        <dbReference type="PROSITE-ProRule" id="PRU00175"/>
    </source>
</evidence>
<keyword evidence="10" id="KW-0472">Membrane</keyword>
<feature type="transmembrane region" description="Helical" evidence="10">
    <location>
        <begin position="505"/>
        <end position="525"/>
    </location>
</feature>
<comment type="caution">
    <text evidence="12">The sequence shown here is derived from an EMBL/GenBank/DDBJ whole genome shotgun (WGS) entry which is preliminary data.</text>
</comment>
<feature type="region of interest" description="Disordered" evidence="9">
    <location>
        <begin position="137"/>
        <end position="157"/>
    </location>
</feature>
<dbReference type="FunFam" id="3.30.40.10:FF:000127">
    <property type="entry name" value="E3 ubiquitin-protein ligase RNF181"/>
    <property type="match status" value="1"/>
</dbReference>
<proteinExistence type="predicted"/>
<gene>
    <name evidence="12" type="ORF">RJ641_024436</name>
</gene>
<keyword evidence="4" id="KW-0479">Metal-binding</keyword>
<dbReference type="PANTHER" id="PTHR15710:SF242">
    <property type="entry name" value="OS06G0633500 PROTEIN"/>
    <property type="match status" value="1"/>
</dbReference>
<name>A0AAN8ZJ85_9MAGN</name>
<evidence type="ECO:0000256" key="9">
    <source>
        <dbReference type="SAM" id="MobiDB-lite"/>
    </source>
</evidence>
<sequence length="560" mass="63265">MEMDLPNTSLDLTQSRLFANISGDVVVDHSNLEETCSLCQIILSPDNESTGDLQNIALCGYCKLLLLDDHGTPVQSSHQRRQSRRRRTRYGSTESLEDLFSQQFSHMINLVRQNQLPASEHEDHPADANAESGATRLLQHSSSRSTPSGSRRWRRVLSDNESDVDNFDSLFGETESNISLGGDRAFHTESDAISFSVYAGDSDASVDGYSALETEMFVQPGDESELDTDTDIDPMHAGQSHWYSDGQEEDEDGEWEEADAEENTAISTVGTQHQNLAYSSPRESNGFRNFYQVFDSLEIDSTTQWTVQGTRDLNVQHNMEDLEVGFYRGGNRDYLDARGFEELLEHLAGNDNSRRGAPPAALSSVNNLPRVIIANEDERHVDLTCAICKDTLSVGTEVNQLPCFHLYHPPCILRWLTSRNSCPLCRYELPTDDRDYEEAKHHTSHTVEIERSQHQDVSYSSSDISEQAEMNEAGEFSHIRPQQEEQGNMDGQARGHDSESTRRRWLFITAAPIVSLMGVALVLWLGNPVMERRGSTDSVERRQHQPNQRDSRGRRWWSLF</sequence>
<evidence type="ECO:0000256" key="1">
    <source>
        <dbReference type="ARBA" id="ARBA00000900"/>
    </source>
</evidence>
<feature type="region of interest" description="Disordered" evidence="9">
    <location>
        <begin position="234"/>
        <end position="262"/>
    </location>
</feature>
<accession>A0AAN8ZJ85</accession>
<evidence type="ECO:0000256" key="10">
    <source>
        <dbReference type="SAM" id="Phobius"/>
    </source>
</evidence>
<feature type="compositionally biased region" description="Low complexity" evidence="9">
    <location>
        <begin position="141"/>
        <end position="150"/>
    </location>
</feature>
<dbReference type="GO" id="GO:0061630">
    <property type="term" value="F:ubiquitin protein ligase activity"/>
    <property type="evidence" value="ECO:0007669"/>
    <property type="project" value="UniProtKB-EC"/>
</dbReference>
<dbReference type="PROSITE" id="PS50089">
    <property type="entry name" value="ZF_RING_2"/>
    <property type="match status" value="1"/>
</dbReference>
<dbReference type="GO" id="GO:0005737">
    <property type="term" value="C:cytoplasm"/>
    <property type="evidence" value="ECO:0007669"/>
    <property type="project" value="TreeGrafter"/>
</dbReference>
<feature type="domain" description="RING-type" evidence="11">
    <location>
        <begin position="385"/>
        <end position="426"/>
    </location>
</feature>
<evidence type="ECO:0000256" key="4">
    <source>
        <dbReference type="ARBA" id="ARBA00022723"/>
    </source>
</evidence>
<dbReference type="Proteomes" id="UP001370490">
    <property type="component" value="Unassembled WGS sequence"/>
</dbReference>
<feature type="compositionally biased region" description="Basic and acidic residues" evidence="9">
    <location>
        <begin position="532"/>
        <end position="553"/>
    </location>
</feature>
<keyword evidence="10" id="KW-1133">Transmembrane helix</keyword>
<evidence type="ECO:0000256" key="2">
    <source>
        <dbReference type="ARBA" id="ARBA00012483"/>
    </source>
</evidence>
<evidence type="ECO:0000256" key="5">
    <source>
        <dbReference type="ARBA" id="ARBA00022771"/>
    </source>
</evidence>
<keyword evidence="6" id="KW-0833">Ubl conjugation pathway</keyword>
<keyword evidence="7" id="KW-0862">Zinc</keyword>
<feature type="region of interest" description="Disordered" evidence="9">
    <location>
        <begin position="72"/>
        <end position="92"/>
    </location>
</feature>
<dbReference type="EMBL" id="JBAMMX010000003">
    <property type="protein sequence ID" value="KAK6943334.1"/>
    <property type="molecule type" value="Genomic_DNA"/>
</dbReference>
<dbReference type="Gene3D" id="3.30.40.10">
    <property type="entry name" value="Zinc/RING finger domain, C3HC4 (zinc finger)"/>
    <property type="match status" value="1"/>
</dbReference>
<dbReference type="GO" id="GO:0008270">
    <property type="term" value="F:zinc ion binding"/>
    <property type="evidence" value="ECO:0007669"/>
    <property type="project" value="UniProtKB-KW"/>
</dbReference>
<dbReference type="InterPro" id="IPR013083">
    <property type="entry name" value="Znf_RING/FYVE/PHD"/>
</dbReference>
<evidence type="ECO:0000313" key="13">
    <source>
        <dbReference type="Proteomes" id="UP001370490"/>
    </source>
</evidence>
<dbReference type="SUPFAM" id="SSF57850">
    <property type="entry name" value="RING/U-box"/>
    <property type="match status" value="1"/>
</dbReference>
<feature type="region of interest" description="Disordered" evidence="9">
    <location>
        <begin position="532"/>
        <end position="554"/>
    </location>
</feature>
<dbReference type="AlphaFoldDB" id="A0AAN8ZJ85"/>
<dbReference type="SMART" id="SM00184">
    <property type="entry name" value="RING"/>
    <property type="match status" value="1"/>
</dbReference>
<keyword evidence="10" id="KW-0812">Transmembrane</keyword>
<comment type="catalytic activity">
    <reaction evidence="1">
        <text>S-ubiquitinyl-[E2 ubiquitin-conjugating enzyme]-L-cysteine + [acceptor protein]-L-lysine = [E2 ubiquitin-conjugating enzyme]-L-cysteine + N(6)-ubiquitinyl-[acceptor protein]-L-lysine.</text>
        <dbReference type="EC" id="2.3.2.27"/>
    </reaction>
</comment>
<dbReference type="GO" id="GO:0016567">
    <property type="term" value="P:protein ubiquitination"/>
    <property type="evidence" value="ECO:0007669"/>
    <property type="project" value="TreeGrafter"/>
</dbReference>
<dbReference type="InterPro" id="IPR001841">
    <property type="entry name" value="Znf_RING"/>
</dbReference>
<feature type="compositionally biased region" description="Basic residues" evidence="9">
    <location>
        <begin position="78"/>
        <end position="89"/>
    </location>
</feature>
<evidence type="ECO:0000256" key="6">
    <source>
        <dbReference type="ARBA" id="ARBA00022786"/>
    </source>
</evidence>
<reference evidence="12 13" key="1">
    <citation type="submission" date="2023-12" db="EMBL/GenBank/DDBJ databases">
        <title>A high-quality genome assembly for Dillenia turbinata (Dilleniales).</title>
        <authorList>
            <person name="Chanderbali A."/>
        </authorList>
    </citation>
    <scope>NUCLEOTIDE SEQUENCE [LARGE SCALE GENOMIC DNA]</scope>
    <source>
        <strain evidence="12">LSX21</strain>
        <tissue evidence="12">Leaf</tissue>
    </source>
</reference>
<keyword evidence="13" id="KW-1185">Reference proteome</keyword>
<dbReference type="PANTHER" id="PTHR15710">
    <property type="entry name" value="E3 UBIQUITIN-PROTEIN LIGASE PRAJA"/>
    <property type="match status" value="1"/>
</dbReference>
<keyword evidence="5 8" id="KW-0863">Zinc-finger</keyword>
<feature type="compositionally biased region" description="Acidic residues" evidence="9">
    <location>
        <begin position="246"/>
        <end position="262"/>
    </location>
</feature>
<protein>
    <recommendedName>
        <fullName evidence="2">RING-type E3 ubiquitin transferase</fullName>
        <ecNumber evidence="2">2.3.2.27</ecNumber>
    </recommendedName>
</protein>
<dbReference type="Pfam" id="PF13639">
    <property type="entry name" value="zf-RING_2"/>
    <property type="match status" value="1"/>
</dbReference>
<evidence type="ECO:0000256" key="3">
    <source>
        <dbReference type="ARBA" id="ARBA00022679"/>
    </source>
</evidence>
<evidence type="ECO:0000313" key="12">
    <source>
        <dbReference type="EMBL" id="KAK6943334.1"/>
    </source>
</evidence>
<organism evidence="12 13">
    <name type="scientific">Dillenia turbinata</name>
    <dbReference type="NCBI Taxonomy" id="194707"/>
    <lineage>
        <taxon>Eukaryota</taxon>
        <taxon>Viridiplantae</taxon>
        <taxon>Streptophyta</taxon>
        <taxon>Embryophyta</taxon>
        <taxon>Tracheophyta</taxon>
        <taxon>Spermatophyta</taxon>
        <taxon>Magnoliopsida</taxon>
        <taxon>eudicotyledons</taxon>
        <taxon>Gunneridae</taxon>
        <taxon>Pentapetalae</taxon>
        <taxon>Dilleniales</taxon>
        <taxon>Dilleniaceae</taxon>
        <taxon>Dillenia</taxon>
    </lineage>
</organism>
<evidence type="ECO:0000256" key="7">
    <source>
        <dbReference type="ARBA" id="ARBA00022833"/>
    </source>
</evidence>
<evidence type="ECO:0000259" key="11">
    <source>
        <dbReference type="PROSITE" id="PS50089"/>
    </source>
</evidence>